<evidence type="ECO:0000313" key="4">
    <source>
        <dbReference type="Proteomes" id="UP000019473"/>
    </source>
</evidence>
<comment type="caution">
    <text evidence="3">The sequence shown here is derived from an EMBL/GenBank/DDBJ whole genome shotgun (WGS) entry which is preliminary data.</text>
</comment>
<feature type="coiled-coil region" evidence="1">
    <location>
        <begin position="264"/>
        <end position="347"/>
    </location>
</feature>
<dbReference type="HOGENOM" id="CLU_275446_0_0_1"/>
<accession>W9W2P8</accession>
<dbReference type="VEuPathDB" id="FungiDB:A1O7_06722"/>
<feature type="region of interest" description="Disordered" evidence="2">
    <location>
        <begin position="825"/>
        <end position="917"/>
    </location>
</feature>
<evidence type="ECO:0000256" key="2">
    <source>
        <dbReference type="SAM" id="MobiDB-lite"/>
    </source>
</evidence>
<dbReference type="AlphaFoldDB" id="W9W2P8"/>
<evidence type="ECO:0000256" key="1">
    <source>
        <dbReference type="SAM" id="Coils"/>
    </source>
</evidence>
<protein>
    <submittedName>
        <fullName evidence="3">Uncharacterized protein</fullName>
    </submittedName>
</protein>
<dbReference type="STRING" id="1182544.W9W2P8"/>
<evidence type="ECO:0000313" key="3">
    <source>
        <dbReference type="EMBL" id="EXJ59290.1"/>
    </source>
</evidence>
<name>W9W2P8_9EURO</name>
<feature type="region of interest" description="Disordered" evidence="2">
    <location>
        <begin position="1140"/>
        <end position="1159"/>
    </location>
</feature>
<dbReference type="EMBL" id="AMGW01000004">
    <property type="protein sequence ID" value="EXJ59290.1"/>
    <property type="molecule type" value="Genomic_DNA"/>
</dbReference>
<dbReference type="Proteomes" id="UP000019473">
    <property type="component" value="Unassembled WGS sequence"/>
</dbReference>
<sequence>MNEDTQLEEICISLNGMNTNMGGLLRHAGELGYAEDIRPVIGSCPDEFASLRKSVDRLLVTKEAQAESKSLAQKFQDEAQSHLKQLEVNRQASEALRNEHASLRTQMQQESNDHSKALDAIFHSLNCSAQETKRCISSLEPALSEVGTQRTQRILQLISDTVELTPVPVQSDSPPSESLSASLPASLQHFISFFTVLGKTVTETYWLAIECEKELVESQQEKISLHSSLDELKMDHAVMASEKAGLESSFQVLSQEKVDLGASLGSLEKDKANMVEDKARLESSLHALSQEKANMASERIRLEVSLKRLKEERRAAIAESTKLRDSLASLEGKNANLTALKSALEASAAVLAKEKATLISKQVKLEHSLSSWQERKQAEIDLAIRERAQTQQTLDNLCEQHDRLGDSESSLRRDSDQLEKRYEAAVASHNQTRSDLEQRLNGETDAHAMTKADLGANLTRAEHALQTALSQHHQALHLQRKQRDRTILNLRNNLTVSQSTSAMLQRRVRSLRHESHTLERAQRALERDYGTLQREHSILQNTHANLKSVNHTLEDQANEALRDYKEANDALQKSNDRREVLQAELGQCTQQLQSTRDDHDALSSRLEDVVAERNDLDGNITLLLDRVGDQKAEALVLKFQHQCELEQPNEAFERRLASEKEALAEEILAKHGALLDAETQDFVFMIEPIVNMFAQEVRSVMLADKDQEVRQTTGDLLQTLAEGESHIRARIKERYRRIAQQVVKDSIGVVREQHERSTESLRQQLDDAKSEITRLRNPTLFGILVSPRQAFSLQYSQIRTFFKLDPVAPEQHPLAQTLHMAQVRSLHEQEPAVAEPATQQMFSSQASTAFSPQSHPHPAGLAEIGHGDSERADRDILDQGSKRAREESQELGTGDSDYQSPYVGSPGPKRQKLGHQHAPSVIVVESPEHVDANIADVQLDLSFNEMQASDQHDTPASSQEVATLHGEQLLDDHGVARQQPPSQPPRQFASSGSTLWPKGLRLRTLCFLAWDVTEADEQAFQLCCNAIFSEGRSFEDVQKFIDRYCVGPLDAPPPNPPGCLVARFNGKPGGAGNKLMTSRSCKWCQGQKLCLWARFADGVATGFGPRVGRKILDGREHDADAQPRTVEINGQDARWIVKERKSSKEEDNDAPFAAGSLVI</sequence>
<keyword evidence="4" id="KW-1185">Reference proteome</keyword>
<feature type="coiled-coil region" evidence="1">
    <location>
        <begin position="380"/>
        <end position="439"/>
    </location>
</feature>
<gene>
    <name evidence="3" type="ORF">A1O7_06722</name>
</gene>
<dbReference type="RefSeq" id="XP_007758913.1">
    <property type="nucleotide sequence ID" value="XM_007760723.1"/>
</dbReference>
<feature type="compositionally biased region" description="Basic and acidic residues" evidence="2">
    <location>
        <begin position="865"/>
        <end position="888"/>
    </location>
</feature>
<dbReference type="GeneID" id="19181298"/>
<feature type="coiled-coil region" evidence="1">
    <location>
        <begin position="508"/>
        <end position="598"/>
    </location>
</feature>
<keyword evidence="1" id="KW-0175">Coiled coil</keyword>
<proteinExistence type="predicted"/>
<dbReference type="OrthoDB" id="4161841at2759"/>
<reference evidence="3 4" key="1">
    <citation type="submission" date="2013-03" db="EMBL/GenBank/DDBJ databases">
        <title>The Genome Sequence of Cladophialophora yegresii CBS 114405.</title>
        <authorList>
            <consortium name="The Broad Institute Genomics Platform"/>
            <person name="Cuomo C."/>
            <person name="de Hoog S."/>
            <person name="Gorbushina A."/>
            <person name="Walker B."/>
            <person name="Young S.K."/>
            <person name="Zeng Q."/>
            <person name="Gargeya S."/>
            <person name="Fitzgerald M."/>
            <person name="Haas B."/>
            <person name="Abouelleil A."/>
            <person name="Allen A.W."/>
            <person name="Alvarado L."/>
            <person name="Arachchi H.M."/>
            <person name="Berlin A.M."/>
            <person name="Chapman S.B."/>
            <person name="Gainer-Dewar J."/>
            <person name="Goldberg J."/>
            <person name="Griggs A."/>
            <person name="Gujja S."/>
            <person name="Hansen M."/>
            <person name="Howarth C."/>
            <person name="Imamovic A."/>
            <person name="Ireland A."/>
            <person name="Larimer J."/>
            <person name="McCowan C."/>
            <person name="Murphy C."/>
            <person name="Pearson M."/>
            <person name="Poon T.W."/>
            <person name="Priest M."/>
            <person name="Roberts A."/>
            <person name="Saif S."/>
            <person name="Shea T."/>
            <person name="Sisk P."/>
            <person name="Sykes S."/>
            <person name="Wortman J."/>
            <person name="Nusbaum C."/>
            <person name="Birren B."/>
        </authorList>
    </citation>
    <scope>NUCLEOTIDE SEQUENCE [LARGE SCALE GENOMIC DNA]</scope>
    <source>
        <strain evidence="3 4">CBS 114405</strain>
    </source>
</reference>
<organism evidence="3 4">
    <name type="scientific">Cladophialophora yegresii CBS 114405</name>
    <dbReference type="NCBI Taxonomy" id="1182544"/>
    <lineage>
        <taxon>Eukaryota</taxon>
        <taxon>Fungi</taxon>
        <taxon>Dikarya</taxon>
        <taxon>Ascomycota</taxon>
        <taxon>Pezizomycotina</taxon>
        <taxon>Eurotiomycetes</taxon>
        <taxon>Chaetothyriomycetidae</taxon>
        <taxon>Chaetothyriales</taxon>
        <taxon>Herpotrichiellaceae</taxon>
        <taxon>Cladophialophora</taxon>
    </lineage>
</organism>
<feature type="compositionally biased region" description="Polar residues" evidence="2">
    <location>
        <begin position="837"/>
        <end position="854"/>
    </location>
</feature>